<evidence type="ECO:0000256" key="6">
    <source>
        <dbReference type="SAM" id="MobiDB-lite"/>
    </source>
</evidence>
<evidence type="ECO:0000256" key="2">
    <source>
        <dbReference type="ARBA" id="ARBA00022475"/>
    </source>
</evidence>
<dbReference type="Gene3D" id="1.20.1250.20">
    <property type="entry name" value="MFS general substrate transporter like domains"/>
    <property type="match status" value="2"/>
</dbReference>
<dbReference type="AlphaFoldDB" id="A0A919B5U2"/>
<reference evidence="9" key="2">
    <citation type="submission" date="2020-09" db="EMBL/GenBank/DDBJ databases">
        <authorList>
            <person name="Sun Q."/>
            <person name="Ohkuma M."/>
        </authorList>
    </citation>
    <scope>NUCLEOTIDE SEQUENCE</scope>
    <source>
        <strain evidence="9">JCM 4059</strain>
    </source>
</reference>
<feature type="transmembrane region" description="Helical" evidence="7">
    <location>
        <begin position="78"/>
        <end position="101"/>
    </location>
</feature>
<keyword evidence="10" id="KW-1185">Reference proteome</keyword>
<evidence type="ECO:0000259" key="8">
    <source>
        <dbReference type="PROSITE" id="PS50850"/>
    </source>
</evidence>
<keyword evidence="5 7" id="KW-0472">Membrane</keyword>
<feature type="transmembrane region" description="Helical" evidence="7">
    <location>
        <begin position="107"/>
        <end position="129"/>
    </location>
</feature>
<keyword evidence="3 7" id="KW-0812">Transmembrane</keyword>
<feature type="transmembrane region" description="Helical" evidence="7">
    <location>
        <begin position="46"/>
        <end position="66"/>
    </location>
</feature>
<name>A0A919B5U2_9ACTN</name>
<dbReference type="RefSeq" id="WP_229891163.1">
    <property type="nucleotide sequence ID" value="NZ_BNBD01000007.1"/>
</dbReference>
<evidence type="ECO:0000256" key="1">
    <source>
        <dbReference type="ARBA" id="ARBA00004651"/>
    </source>
</evidence>
<keyword evidence="4 7" id="KW-1133">Transmembrane helix</keyword>
<dbReference type="PANTHER" id="PTHR43124">
    <property type="entry name" value="PURINE EFFLUX PUMP PBUE"/>
    <property type="match status" value="1"/>
</dbReference>
<comment type="subcellular location">
    <subcellularLocation>
        <location evidence="1">Cell membrane</location>
        <topology evidence="1">Multi-pass membrane protein</topology>
    </subcellularLocation>
</comment>
<dbReference type="GO" id="GO:0022857">
    <property type="term" value="F:transmembrane transporter activity"/>
    <property type="evidence" value="ECO:0007669"/>
    <property type="project" value="InterPro"/>
</dbReference>
<dbReference type="Proteomes" id="UP000638313">
    <property type="component" value="Unassembled WGS sequence"/>
</dbReference>
<dbReference type="GO" id="GO:0005886">
    <property type="term" value="C:plasma membrane"/>
    <property type="evidence" value="ECO:0007669"/>
    <property type="project" value="UniProtKB-SubCell"/>
</dbReference>
<organism evidence="9 10">
    <name type="scientific">Streptomyces mashuensis</name>
    <dbReference type="NCBI Taxonomy" id="33904"/>
    <lineage>
        <taxon>Bacteria</taxon>
        <taxon>Bacillati</taxon>
        <taxon>Actinomycetota</taxon>
        <taxon>Actinomycetes</taxon>
        <taxon>Kitasatosporales</taxon>
        <taxon>Streptomycetaceae</taxon>
        <taxon>Streptomyces</taxon>
    </lineage>
</organism>
<evidence type="ECO:0000313" key="10">
    <source>
        <dbReference type="Proteomes" id="UP000638313"/>
    </source>
</evidence>
<dbReference type="InterPro" id="IPR050189">
    <property type="entry name" value="MFS_Efflux_Transporters"/>
</dbReference>
<evidence type="ECO:0000256" key="5">
    <source>
        <dbReference type="ARBA" id="ARBA00023136"/>
    </source>
</evidence>
<feature type="transmembrane region" description="Helical" evidence="7">
    <location>
        <begin position="272"/>
        <end position="289"/>
    </location>
</feature>
<accession>A0A919B5U2</accession>
<feature type="transmembrane region" description="Helical" evidence="7">
    <location>
        <begin position="362"/>
        <end position="382"/>
    </location>
</feature>
<protein>
    <submittedName>
        <fullName evidence="9">MFS transporter</fullName>
    </submittedName>
</protein>
<feature type="transmembrane region" description="Helical" evidence="7">
    <location>
        <begin position="207"/>
        <end position="229"/>
    </location>
</feature>
<evidence type="ECO:0000256" key="4">
    <source>
        <dbReference type="ARBA" id="ARBA00022989"/>
    </source>
</evidence>
<evidence type="ECO:0000313" key="9">
    <source>
        <dbReference type="EMBL" id="GHF52428.1"/>
    </source>
</evidence>
<comment type="caution">
    <text evidence="9">The sequence shown here is derived from an EMBL/GenBank/DDBJ whole genome shotgun (WGS) entry which is preliminary data.</text>
</comment>
<dbReference type="EMBL" id="BNBD01000007">
    <property type="protein sequence ID" value="GHF52428.1"/>
    <property type="molecule type" value="Genomic_DNA"/>
</dbReference>
<dbReference type="CDD" id="cd17324">
    <property type="entry name" value="MFS_NepI_like"/>
    <property type="match status" value="1"/>
</dbReference>
<gene>
    <name evidence="9" type="ORF">GCM10010218_37360</name>
</gene>
<dbReference type="InterPro" id="IPR020846">
    <property type="entry name" value="MFS_dom"/>
</dbReference>
<feature type="transmembrane region" description="Helical" evidence="7">
    <location>
        <begin position="336"/>
        <end position="356"/>
    </location>
</feature>
<sequence>MTRSGTWRRITIVAGLILSAFAFNTTENLPIGLLKLISSDLDVSLSSVGYLVTGYGLTVAVVSVPLAHMTRRIPRRYVLSGLLAVLCVATWVSVAGSSYGLLLGARVATALCQALFWAVQAPVAVGLFSQEVRGRVVAAMSVGGSLATVLGVPAGTWLGQQHGWRVPFLVLSGFGLFALVAIATLLPTTRPEEGHGAFGSAPDVRRFFIVLSVTALSVTGMFTGFTYIVEFLNDVSGFSDDVVSVMLMVFGLAGVAGVSLTGPFVDRHPRATLALPVALQGVALLGLAWGGGNQAVTIAMLALLGVSAAPVFMASQTRMLTVAPSRTEVALAANSAAFNVGVAAGALLGGVILPALEVRGAFLVGGLLTAASVVVLAGELLLPPPPARRKAPAPADGAGAVGDAVAERH</sequence>
<feature type="transmembrane region" description="Helical" evidence="7">
    <location>
        <begin position="136"/>
        <end position="158"/>
    </location>
</feature>
<feature type="transmembrane region" description="Helical" evidence="7">
    <location>
        <begin position="295"/>
        <end position="315"/>
    </location>
</feature>
<dbReference type="InterPro" id="IPR011701">
    <property type="entry name" value="MFS"/>
</dbReference>
<keyword evidence="2" id="KW-1003">Cell membrane</keyword>
<dbReference type="InterPro" id="IPR036259">
    <property type="entry name" value="MFS_trans_sf"/>
</dbReference>
<feature type="compositionally biased region" description="Low complexity" evidence="6">
    <location>
        <begin position="392"/>
        <end position="409"/>
    </location>
</feature>
<feature type="transmembrane region" description="Helical" evidence="7">
    <location>
        <begin position="241"/>
        <end position="260"/>
    </location>
</feature>
<feature type="region of interest" description="Disordered" evidence="6">
    <location>
        <begin position="387"/>
        <end position="409"/>
    </location>
</feature>
<evidence type="ECO:0000256" key="3">
    <source>
        <dbReference type="ARBA" id="ARBA00022692"/>
    </source>
</evidence>
<dbReference type="PROSITE" id="PS50850">
    <property type="entry name" value="MFS"/>
    <property type="match status" value="1"/>
</dbReference>
<dbReference type="PANTHER" id="PTHR43124:SF3">
    <property type="entry name" value="CHLORAMPHENICOL EFFLUX PUMP RV0191"/>
    <property type="match status" value="1"/>
</dbReference>
<feature type="transmembrane region" description="Helical" evidence="7">
    <location>
        <begin position="164"/>
        <end position="186"/>
    </location>
</feature>
<dbReference type="SUPFAM" id="SSF103473">
    <property type="entry name" value="MFS general substrate transporter"/>
    <property type="match status" value="1"/>
</dbReference>
<evidence type="ECO:0000256" key="7">
    <source>
        <dbReference type="SAM" id="Phobius"/>
    </source>
</evidence>
<feature type="domain" description="Major facilitator superfamily (MFS) profile" evidence="8">
    <location>
        <begin position="8"/>
        <end position="389"/>
    </location>
</feature>
<dbReference type="Pfam" id="PF07690">
    <property type="entry name" value="MFS_1"/>
    <property type="match status" value="1"/>
</dbReference>
<proteinExistence type="predicted"/>
<reference evidence="9" key="1">
    <citation type="journal article" date="2014" name="Int. J. Syst. Evol. Microbiol.">
        <title>Complete genome sequence of Corynebacterium casei LMG S-19264T (=DSM 44701T), isolated from a smear-ripened cheese.</title>
        <authorList>
            <consortium name="US DOE Joint Genome Institute (JGI-PGF)"/>
            <person name="Walter F."/>
            <person name="Albersmeier A."/>
            <person name="Kalinowski J."/>
            <person name="Ruckert C."/>
        </authorList>
    </citation>
    <scope>NUCLEOTIDE SEQUENCE</scope>
    <source>
        <strain evidence="9">JCM 4059</strain>
    </source>
</reference>